<keyword evidence="6 12" id="KW-0347">Helicase</keyword>
<dbReference type="InterPro" id="IPR007692">
    <property type="entry name" value="DNA_helicase_DnaB"/>
</dbReference>
<evidence type="ECO:0000256" key="8">
    <source>
        <dbReference type="ARBA" id="ARBA00023125"/>
    </source>
</evidence>
<evidence type="ECO:0000313" key="15">
    <source>
        <dbReference type="Proteomes" id="UP000187134"/>
    </source>
</evidence>
<dbReference type="InterPro" id="IPR027417">
    <property type="entry name" value="P-loop_NTPase"/>
</dbReference>
<keyword evidence="3 12" id="KW-0235">DNA replication</keyword>
<dbReference type="PROSITE" id="PS51199">
    <property type="entry name" value="SF4_HELICASE"/>
    <property type="match status" value="1"/>
</dbReference>
<dbReference type="NCBIfam" id="TIGR00665">
    <property type="entry name" value="DnaB"/>
    <property type="match status" value="1"/>
</dbReference>
<keyword evidence="8 12" id="KW-0238">DNA-binding</keyword>
<gene>
    <name evidence="14" type="ORF">BK131_04350</name>
</gene>
<dbReference type="RefSeq" id="WP_076330566.1">
    <property type="nucleotide sequence ID" value="NZ_MRTJ01000001.1"/>
</dbReference>
<feature type="domain" description="SF4 helicase" evidence="13">
    <location>
        <begin position="164"/>
        <end position="430"/>
    </location>
</feature>
<dbReference type="GO" id="GO:0043139">
    <property type="term" value="F:5'-3' DNA helicase activity"/>
    <property type="evidence" value="ECO:0007669"/>
    <property type="project" value="UniProtKB-EC"/>
</dbReference>
<dbReference type="Pfam" id="PF00772">
    <property type="entry name" value="DnaB"/>
    <property type="match status" value="1"/>
</dbReference>
<dbReference type="Gene3D" id="1.10.860.10">
    <property type="entry name" value="DNAb Helicase, Chain A"/>
    <property type="match status" value="1"/>
</dbReference>
<sequence>MNYFNLEAEQSVLGSIILQPDLVYESLLTEEEFFHSSHQKIFGAMVSLREKEIGVDAVTLSNELKEELNDVGGVSYLIKLSQSVPGVSDYMTHERIVKERYLMRTGMRTIQDLLSSGVNDPKELAAELMDLSESLADQSRSAEGFKHISEGIMEHSDEIDRKKHEGQASGASTVGKDLDEITGMWKKQTLNIVAARPSVGKTAFLLNNAVRNGKEGLTVAVFSLEMPDMQLYDRMIAAECNIDGHRVEKGELYDHEWEKYTLGLSELAGLDIYIDDRPGLSVQEIRSAVRKLKKKCPELIVFIDYLQLISGGSKYNNKNRNEEVGHISSSLKQMARENDCPVVALAQLSRTVEQRQDKRPMMSDLRESGNIEQDADTITFLYRDDYYNAETEKKNIIEMIVAKNRNGRTGTAEMVNMKNYGKFLNYERAHNM</sequence>
<organism evidence="14 15">
    <name type="scientific">Paenibacillus amylolyticus</name>
    <dbReference type="NCBI Taxonomy" id="1451"/>
    <lineage>
        <taxon>Bacteria</taxon>
        <taxon>Bacillati</taxon>
        <taxon>Bacillota</taxon>
        <taxon>Bacilli</taxon>
        <taxon>Bacillales</taxon>
        <taxon>Paenibacillaceae</taxon>
        <taxon>Paenibacillus</taxon>
    </lineage>
</organism>
<evidence type="ECO:0000256" key="4">
    <source>
        <dbReference type="ARBA" id="ARBA00022741"/>
    </source>
</evidence>
<proteinExistence type="inferred from homology"/>
<dbReference type="Proteomes" id="UP000187134">
    <property type="component" value="Unassembled WGS sequence"/>
</dbReference>
<comment type="function">
    <text evidence="12">The main replicative DNA helicase, it participates in initiation and elongation during chromosome replication. Travels ahead of the DNA replisome, separating dsDNA into templates for DNA synthesis. A processive ATP-dependent 5'-3' DNA helicase it has DNA-dependent ATPase activity.</text>
</comment>
<evidence type="ECO:0000256" key="12">
    <source>
        <dbReference type="RuleBase" id="RU362085"/>
    </source>
</evidence>
<name>A0A1R1C4Z9_PAEAM</name>
<dbReference type="Gene3D" id="3.40.50.300">
    <property type="entry name" value="P-loop containing nucleotide triphosphate hydrolases"/>
    <property type="match status" value="1"/>
</dbReference>
<dbReference type="OrthoDB" id="2664597at2"/>
<dbReference type="SUPFAM" id="SSF52540">
    <property type="entry name" value="P-loop containing nucleoside triphosphate hydrolases"/>
    <property type="match status" value="1"/>
</dbReference>
<dbReference type="InterPro" id="IPR016136">
    <property type="entry name" value="DNA_helicase_N/primase_C"/>
</dbReference>
<dbReference type="AlphaFoldDB" id="A0A1R1C4Z9"/>
<keyword evidence="2 12" id="KW-0639">Primosome</keyword>
<dbReference type="GO" id="GO:0005524">
    <property type="term" value="F:ATP binding"/>
    <property type="evidence" value="ECO:0007669"/>
    <property type="project" value="UniProtKB-UniRule"/>
</dbReference>
<evidence type="ECO:0000256" key="3">
    <source>
        <dbReference type="ARBA" id="ARBA00022705"/>
    </source>
</evidence>
<evidence type="ECO:0000256" key="6">
    <source>
        <dbReference type="ARBA" id="ARBA00022806"/>
    </source>
</evidence>
<dbReference type="SUPFAM" id="SSF48024">
    <property type="entry name" value="N-terminal domain of DnaB helicase"/>
    <property type="match status" value="1"/>
</dbReference>
<dbReference type="PANTHER" id="PTHR30153">
    <property type="entry name" value="REPLICATIVE DNA HELICASE DNAB"/>
    <property type="match status" value="1"/>
</dbReference>
<keyword evidence="7 12" id="KW-0067">ATP-binding</keyword>
<keyword evidence="5 12" id="KW-0378">Hydrolase</keyword>
<evidence type="ECO:0000256" key="5">
    <source>
        <dbReference type="ARBA" id="ARBA00022801"/>
    </source>
</evidence>
<evidence type="ECO:0000256" key="2">
    <source>
        <dbReference type="ARBA" id="ARBA00022515"/>
    </source>
</evidence>
<dbReference type="InterPro" id="IPR036185">
    <property type="entry name" value="DNA_heli_DnaB-like_N_sf"/>
</dbReference>
<protein>
    <recommendedName>
        <fullName evidence="11 12">Replicative DNA helicase</fullName>
        <ecNumber evidence="11 12">5.6.2.3</ecNumber>
    </recommendedName>
</protein>
<evidence type="ECO:0000313" key="14">
    <source>
        <dbReference type="EMBL" id="OMF17202.1"/>
    </source>
</evidence>
<evidence type="ECO:0000256" key="7">
    <source>
        <dbReference type="ARBA" id="ARBA00022840"/>
    </source>
</evidence>
<dbReference type="GO" id="GO:1990077">
    <property type="term" value="C:primosome complex"/>
    <property type="evidence" value="ECO:0007669"/>
    <property type="project" value="UniProtKB-UniRule"/>
</dbReference>
<dbReference type="EMBL" id="MRTJ01000001">
    <property type="protein sequence ID" value="OMF17202.1"/>
    <property type="molecule type" value="Genomic_DNA"/>
</dbReference>
<dbReference type="GO" id="GO:0016887">
    <property type="term" value="F:ATP hydrolysis activity"/>
    <property type="evidence" value="ECO:0007669"/>
    <property type="project" value="RHEA"/>
</dbReference>
<dbReference type="EC" id="5.6.2.3" evidence="11 12"/>
<evidence type="ECO:0000256" key="11">
    <source>
        <dbReference type="NCBIfam" id="TIGR00665"/>
    </source>
</evidence>
<evidence type="ECO:0000259" key="13">
    <source>
        <dbReference type="PROSITE" id="PS51199"/>
    </source>
</evidence>
<dbReference type="CDD" id="cd00984">
    <property type="entry name" value="DnaB_C"/>
    <property type="match status" value="1"/>
</dbReference>
<dbReference type="GO" id="GO:0005829">
    <property type="term" value="C:cytosol"/>
    <property type="evidence" value="ECO:0007669"/>
    <property type="project" value="TreeGrafter"/>
</dbReference>
<dbReference type="PANTHER" id="PTHR30153:SF2">
    <property type="entry name" value="REPLICATIVE DNA HELICASE"/>
    <property type="match status" value="1"/>
</dbReference>
<comment type="similarity">
    <text evidence="1 12">Belongs to the helicase family. DnaB subfamily.</text>
</comment>
<dbReference type="GO" id="GO:0003677">
    <property type="term" value="F:DNA binding"/>
    <property type="evidence" value="ECO:0007669"/>
    <property type="project" value="UniProtKB-UniRule"/>
</dbReference>
<dbReference type="Pfam" id="PF03796">
    <property type="entry name" value="DnaB_C"/>
    <property type="match status" value="1"/>
</dbReference>
<keyword evidence="9" id="KW-0413">Isomerase</keyword>
<keyword evidence="4 12" id="KW-0547">Nucleotide-binding</keyword>
<comment type="caution">
    <text evidence="14">The sequence shown here is derived from an EMBL/GenBank/DDBJ whole genome shotgun (WGS) entry which is preliminary data.</text>
</comment>
<dbReference type="InterPro" id="IPR007693">
    <property type="entry name" value="DNA_helicase_DnaB-like_N"/>
</dbReference>
<dbReference type="InterPro" id="IPR007694">
    <property type="entry name" value="DNA_helicase_DnaB-like_C"/>
</dbReference>
<evidence type="ECO:0000256" key="1">
    <source>
        <dbReference type="ARBA" id="ARBA00008428"/>
    </source>
</evidence>
<accession>A0A1R1C4Z9</accession>
<evidence type="ECO:0000256" key="9">
    <source>
        <dbReference type="ARBA" id="ARBA00023235"/>
    </source>
</evidence>
<reference evidence="14 15" key="1">
    <citation type="submission" date="2016-11" db="EMBL/GenBank/DDBJ databases">
        <title>Paenibacillus species isolates.</title>
        <authorList>
            <person name="Beno S.M."/>
        </authorList>
    </citation>
    <scope>NUCLEOTIDE SEQUENCE [LARGE SCALE GENOMIC DNA]</scope>
    <source>
        <strain evidence="14 15">FSL H8-0246</strain>
    </source>
</reference>
<dbReference type="GO" id="GO:0006269">
    <property type="term" value="P:DNA replication, synthesis of primer"/>
    <property type="evidence" value="ECO:0007669"/>
    <property type="project" value="UniProtKB-UniRule"/>
</dbReference>
<comment type="catalytic activity">
    <reaction evidence="10 12">
        <text>ATP + H2O = ADP + phosphate + H(+)</text>
        <dbReference type="Rhea" id="RHEA:13065"/>
        <dbReference type="ChEBI" id="CHEBI:15377"/>
        <dbReference type="ChEBI" id="CHEBI:15378"/>
        <dbReference type="ChEBI" id="CHEBI:30616"/>
        <dbReference type="ChEBI" id="CHEBI:43474"/>
        <dbReference type="ChEBI" id="CHEBI:456216"/>
        <dbReference type="EC" id="5.6.2.3"/>
    </reaction>
</comment>
<evidence type="ECO:0000256" key="10">
    <source>
        <dbReference type="ARBA" id="ARBA00048954"/>
    </source>
</evidence>